<dbReference type="InterPro" id="IPR050135">
    <property type="entry name" value="dGTPase-like"/>
</dbReference>
<dbReference type="Pfam" id="PF01966">
    <property type="entry name" value="HD"/>
    <property type="match status" value="1"/>
</dbReference>
<protein>
    <submittedName>
        <fullName evidence="2">HD superfamily phosphohydrolase</fullName>
    </submittedName>
</protein>
<evidence type="ECO:0000313" key="3">
    <source>
        <dbReference type="Proteomes" id="UP001235840"/>
    </source>
</evidence>
<dbReference type="SMART" id="SM00471">
    <property type="entry name" value="HDc"/>
    <property type="match status" value="1"/>
</dbReference>
<feature type="domain" description="HD" evidence="1">
    <location>
        <begin position="61"/>
        <end position="177"/>
    </location>
</feature>
<proteinExistence type="predicted"/>
<dbReference type="RefSeq" id="WP_307391667.1">
    <property type="nucleotide sequence ID" value="NZ_BAAADK010000010.1"/>
</dbReference>
<keyword evidence="3" id="KW-1185">Reference proteome</keyword>
<sequence>MSDILQTLNEEKVFKDPVHRYVHVKDQLIWELINTPEFQRLRRIRQLGTTYVTFHGAEHSRFNHSLGVYEVMRRIIEQLKNKAEWTREDRLLCLSAALLHDVGHGPFSHSFEKVFHTDHEEWTQEILLGDTTINKILRKVGEDFPLKVSEVIDKTSDNKLVVSLISSQIDADRMDYLLRDAYFTGVNYGNFDMERILRVIRPHEEYAVIKYSGMHAVEDYIMSRYQMYWQVYFHPVTRSSEVILRKIFQRAAHLYEQGYPFKQNPDHLIPLMTKNVSLKAYLKLDESVVMYYFQIWMEEDDNILKDLCQRFMDRQLFKYIEYLPTANADEDVYAKLKQLFLEVGIDTDYYLVADSSSDLPYDFYRPGEEGERIPINLLMPNGELKELSKVSDIVQAITGKTRTDHKLYYAQELIEEKAQHKQYAEKVVQIKRLLGISS</sequence>
<dbReference type="PANTHER" id="PTHR11373">
    <property type="entry name" value="DEOXYNUCLEOSIDE TRIPHOSPHATE TRIPHOSPHOHYDROLASE"/>
    <property type="match status" value="1"/>
</dbReference>
<name>A0ABT9VVT6_9BACI</name>
<dbReference type="EMBL" id="JAUSTY010000003">
    <property type="protein sequence ID" value="MDQ0165086.1"/>
    <property type="molecule type" value="Genomic_DNA"/>
</dbReference>
<comment type="caution">
    <text evidence="2">The sequence shown here is derived from an EMBL/GenBank/DDBJ whole genome shotgun (WGS) entry which is preliminary data.</text>
</comment>
<evidence type="ECO:0000259" key="1">
    <source>
        <dbReference type="PROSITE" id="PS51831"/>
    </source>
</evidence>
<dbReference type="Gene3D" id="1.10.3210.10">
    <property type="entry name" value="Hypothetical protein af1432"/>
    <property type="match status" value="1"/>
</dbReference>
<evidence type="ECO:0000313" key="2">
    <source>
        <dbReference type="EMBL" id="MDQ0165086.1"/>
    </source>
</evidence>
<dbReference type="PROSITE" id="PS51831">
    <property type="entry name" value="HD"/>
    <property type="match status" value="1"/>
</dbReference>
<dbReference type="CDD" id="cd00077">
    <property type="entry name" value="HDc"/>
    <property type="match status" value="1"/>
</dbReference>
<dbReference type="InterPro" id="IPR003607">
    <property type="entry name" value="HD/PDEase_dom"/>
</dbReference>
<gene>
    <name evidence="2" type="ORF">J2S11_000986</name>
</gene>
<dbReference type="PANTHER" id="PTHR11373:SF4">
    <property type="entry name" value="DEOXYNUCLEOSIDE TRIPHOSPHATE TRIPHOSPHOHYDROLASE SAMHD1"/>
    <property type="match status" value="1"/>
</dbReference>
<dbReference type="Pfam" id="PF19276">
    <property type="entry name" value="HD_assoc_2"/>
    <property type="match status" value="1"/>
</dbReference>
<dbReference type="InterPro" id="IPR045509">
    <property type="entry name" value="HD_assoc_2"/>
</dbReference>
<dbReference type="SUPFAM" id="SSF109604">
    <property type="entry name" value="HD-domain/PDEase-like"/>
    <property type="match status" value="1"/>
</dbReference>
<dbReference type="Proteomes" id="UP001235840">
    <property type="component" value="Unassembled WGS sequence"/>
</dbReference>
<organism evidence="2 3">
    <name type="scientific">Caldalkalibacillus horti</name>
    <dbReference type="NCBI Taxonomy" id="77523"/>
    <lineage>
        <taxon>Bacteria</taxon>
        <taxon>Bacillati</taxon>
        <taxon>Bacillota</taxon>
        <taxon>Bacilli</taxon>
        <taxon>Bacillales</taxon>
        <taxon>Bacillaceae</taxon>
        <taxon>Caldalkalibacillus</taxon>
    </lineage>
</organism>
<dbReference type="InterPro" id="IPR006674">
    <property type="entry name" value="HD_domain"/>
</dbReference>
<reference evidence="2 3" key="1">
    <citation type="submission" date="2023-07" db="EMBL/GenBank/DDBJ databases">
        <title>Genomic Encyclopedia of Type Strains, Phase IV (KMG-IV): sequencing the most valuable type-strain genomes for metagenomic binning, comparative biology and taxonomic classification.</title>
        <authorList>
            <person name="Goeker M."/>
        </authorList>
    </citation>
    <scope>NUCLEOTIDE SEQUENCE [LARGE SCALE GENOMIC DNA]</scope>
    <source>
        <strain evidence="2 3">DSM 12751</strain>
    </source>
</reference>
<accession>A0ABT9VVT6</accession>